<organism evidence="1 2">
    <name type="scientific">Bradyrhizobium cosmicum</name>
    <dbReference type="NCBI Taxonomy" id="1404864"/>
    <lineage>
        <taxon>Bacteria</taxon>
        <taxon>Pseudomonadati</taxon>
        <taxon>Pseudomonadota</taxon>
        <taxon>Alphaproteobacteria</taxon>
        <taxon>Hyphomicrobiales</taxon>
        <taxon>Nitrobacteraceae</taxon>
        <taxon>Bradyrhizobium</taxon>
    </lineage>
</organism>
<evidence type="ECO:0000313" key="1">
    <source>
        <dbReference type="EMBL" id="BAL78962.1"/>
    </source>
</evidence>
<sequence length="73" mass="7839">MANETVVRVVLMVKVKSPGRARIGGRRAMWQSGSFPVVSAVNQPIGWVASRQSKIDQVCQVSAGNSGEWGGLR</sequence>
<reference evidence="1 2" key="1">
    <citation type="journal article" date="2012" name="Microbes Environ.">
        <title>Complete genome sequence of Bradyrhizobium sp. S23321: insights into symbiosis evolution in soil oligotrophs.</title>
        <authorList>
            <person name="Okubo T."/>
            <person name="Tsukui T."/>
            <person name="Maita H."/>
            <person name="Okamoto S."/>
            <person name="Oshima K."/>
            <person name="Fujisawa T."/>
            <person name="Saito A."/>
            <person name="Futamata H."/>
            <person name="Hattori R."/>
            <person name="Shimomura Y."/>
            <person name="Haruta S."/>
            <person name="Morimoto S."/>
            <person name="Wang Y."/>
            <person name="Sakai Y."/>
            <person name="Hattori M."/>
            <person name="Aizawa S."/>
            <person name="Nagashima K.V.P."/>
            <person name="Masuda S."/>
            <person name="Hattori T."/>
            <person name="Yamashita A."/>
            <person name="Bao Z."/>
            <person name="Hayatsu M."/>
            <person name="Kajiya-Kanegae H."/>
            <person name="Yoshinaga I."/>
            <person name="Sakamoto K."/>
            <person name="Toyota K."/>
            <person name="Nakao M."/>
            <person name="Kohara M."/>
            <person name="Anda M."/>
            <person name="Niwa R."/>
            <person name="Jung-Hwan P."/>
            <person name="Sameshima-Saito R."/>
            <person name="Tokuda S."/>
            <person name="Yamamoto S."/>
            <person name="Yamamoto S."/>
            <person name="Yokoyama T."/>
            <person name="Akutsu T."/>
            <person name="Nakamura Y."/>
            <person name="Nakahira-Yanaka Y."/>
            <person name="Takada Hoshino Y."/>
            <person name="Hirakawa H."/>
            <person name="Mitsui H."/>
            <person name="Terasawa K."/>
            <person name="Itakura M."/>
            <person name="Sato S."/>
            <person name="Ikeda-Ohtsubo W."/>
            <person name="Sakakura N."/>
            <person name="Kaminuma E."/>
            <person name="Minamisawa K."/>
        </authorList>
    </citation>
    <scope>NUCLEOTIDE SEQUENCE [LARGE SCALE GENOMIC DNA]</scope>
    <source>
        <strain evidence="1 2">S23321</strain>
    </source>
</reference>
<dbReference type="AlphaFoldDB" id="A0AAI8MIB0"/>
<accession>A0AAI8MIB0</accession>
<dbReference type="EMBL" id="AP012279">
    <property type="protein sequence ID" value="BAL78962.1"/>
    <property type="molecule type" value="Genomic_DNA"/>
</dbReference>
<gene>
    <name evidence="1" type="ORF">S23_57710</name>
</gene>
<dbReference type="KEGG" id="brs:S23_57710"/>
<evidence type="ECO:0000313" key="2">
    <source>
        <dbReference type="Proteomes" id="UP000007886"/>
    </source>
</evidence>
<name>A0AAI8MIB0_9BRAD</name>
<proteinExistence type="predicted"/>
<keyword evidence="2" id="KW-1185">Reference proteome</keyword>
<protein>
    <submittedName>
        <fullName evidence="1">Uncharacterized protein</fullName>
    </submittedName>
</protein>
<dbReference type="Proteomes" id="UP000007886">
    <property type="component" value="Chromosome"/>
</dbReference>